<reference evidence="3 4" key="1">
    <citation type="submission" date="2014-04" db="EMBL/GenBank/DDBJ databases">
        <authorList>
            <consortium name="International Citrus Genome Consortium"/>
            <person name="Gmitter F."/>
            <person name="Chen C."/>
            <person name="Farmerie W."/>
            <person name="Harkins T."/>
            <person name="Desany B."/>
            <person name="Mohiuddin M."/>
            <person name="Kodira C."/>
            <person name="Borodovsky M."/>
            <person name="Lomsadze A."/>
            <person name="Burns P."/>
            <person name="Jenkins J."/>
            <person name="Prochnik S."/>
            <person name="Shu S."/>
            <person name="Chapman J."/>
            <person name="Pitluck S."/>
            <person name="Schmutz J."/>
            <person name="Rokhsar D."/>
        </authorList>
    </citation>
    <scope>NUCLEOTIDE SEQUENCE</scope>
</reference>
<organism evidence="3 4">
    <name type="scientific">Citrus sinensis</name>
    <name type="common">Sweet orange</name>
    <name type="synonym">Citrus aurantium var. sinensis</name>
    <dbReference type="NCBI Taxonomy" id="2711"/>
    <lineage>
        <taxon>Eukaryota</taxon>
        <taxon>Viridiplantae</taxon>
        <taxon>Streptophyta</taxon>
        <taxon>Embryophyta</taxon>
        <taxon>Tracheophyta</taxon>
        <taxon>Spermatophyta</taxon>
        <taxon>Magnoliopsida</taxon>
        <taxon>eudicotyledons</taxon>
        <taxon>Gunneridae</taxon>
        <taxon>Pentapetalae</taxon>
        <taxon>rosids</taxon>
        <taxon>malvids</taxon>
        <taxon>Sapindales</taxon>
        <taxon>Rutaceae</taxon>
        <taxon>Aurantioideae</taxon>
        <taxon>Citrus</taxon>
    </lineage>
</organism>
<evidence type="ECO:0000313" key="4">
    <source>
        <dbReference type="Proteomes" id="UP000027120"/>
    </source>
</evidence>
<proteinExistence type="predicted"/>
<dbReference type="InterPro" id="IPR057135">
    <property type="entry name" value="At4g27190-like_LRR"/>
</dbReference>
<evidence type="ECO:0000313" key="3">
    <source>
        <dbReference type="EMBL" id="KDO48540.1"/>
    </source>
</evidence>
<dbReference type="PANTHER" id="PTHR33463:SF136">
    <property type="entry name" value="NB-ARC DOMAIN-CONTAINING PROTEIN"/>
    <property type="match status" value="1"/>
</dbReference>
<feature type="domain" description="Disease resistance protein At4g27190-like leucine-rich repeats" evidence="2">
    <location>
        <begin position="3"/>
        <end position="89"/>
    </location>
</feature>
<dbReference type="Pfam" id="PF23247">
    <property type="entry name" value="LRR_RPS2"/>
    <property type="match status" value="1"/>
</dbReference>
<dbReference type="Gene3D" id="3.80.10.10">
    <property type="entry name" value="Ribonuclease Inhibitor"/>
    <property type="match status" value="1"/>
</dbReference>
<dbReference type="SUPFAM" id="SSF52047">
    <property type="entry name" value="RNI-like"/>
    <property type="match status" value="1"/>
</dbReference>
<sequence>MTELINLVTSSAAKGLVRLVTLRVFECSAMTQVVTSDEDGGAKDEIVFSKLKTLSLLDLDSLTSFCSSNHTFTFPSLQYLVVTGCPNLKIFAVGELCTPPRVDIWCTAKGDGHHWAIDLNTTIQQLHAEKVWLYISLT</sequence>
<name>A0A067E3U7_CITSI</name>
<dbReference type="InterPro" id="IPR050905">
    <property type="entry name" value="Plant_NBS-LRR"/>
</dbReference>
<protein>
    <recommendedName>
        <fullName evidence="2">Disease resistance protein At4g27190-like leucine-rich repeats domain-containing protein</fullName>
    </recommendedName>
</protein>
<accession>A0A067E3U7</accession>
<keyword evidence="1" id="KW-0611">Plant defense</keyword>
<keyword evidence="4" id="KW-1185">Reference proteome</keyword>
<dbReference type="EMBL" id="KK785141">
    <property type="protein sequence ID" value="KDO48540.1"/>
    <property type="molecule type" value="Genomic_DNA"/>
</dbReference>
<dbReference type="InterPro" id="IPR032675">
    <property type="entry name" value="LRR_dom_sf"/>
</dbReference>
<evidence type="ECO:0000256" key="1">
    <source>
        <dbReference type="ARBA" id="ARBA00022821"/>
    </source>
</evidence>
<dbReference type="Proteomes" id="UP000027120">
    <property type="component" value="Unassembled WGS sequence"/>
</dbReference>
<dbReference type="PANTHER" id="PTHR33463">
    <property type="entry name" value="NB-ARC DOMAIN-CONTAINING PROTEIN-RELATED"/>
    <property type="match status" value="1"/>
</dbReference>
<dbReference type="AlphaFoldDB" id="A0A067E3U7"/>
<gene>
    <name evidence="3" type="ORF">CISIN_1g036873mg</name>
</gene>
<evidence type="ECO:0000259" key="2">
    <source>
        <dbReference type="Pfam" id="PF23247"/>
    </source>
</evidence>